<protein>
    <submittedName>
        <fullName evidence="1 2">Uncharacterized protein</fullName>
    </submittedName>
</protein>
<name>L1JJM2_GUITC</name>
<evidence type="ECO:0000313" key="1">
    <source>
        <dbReference type="EMBL" id="EKX48701.1"/>
    </source>
</evidence>
<reference evidence="3" key="2">
    <citation type="submission" date="2012-11" db="EMBL/GenBank/DDBJ databases">
        <authorList>
            <person name="Kuo A."/>
            <person name="Curtis B.A."/>
            <person name="Tanifuji G."/>
            <person name="Burki F."/>
            <person name="Gruber A."/>
            <person name="Irimia M."/>
            <person name="Maruyama S."/>
            <person name="Arias M.C."/>
            <person name="Ball S.G."/>
            <person name="Gile G.H."/>
            <person name="Hirakawa Y."/>
            <person name="Hopkins J.F."/>
            <person name="Rensing S.A."/>
            <person name="Schmutz J."/>
            <person name="Symeonidi A."/>
            <person name="Elias M."/>
            <person name="Eveleigh R.J."/>
            <person name="Herman E.K."/>
            <person name="Klute M.J."/>
            <person name="Nakayama T."/>
            <person name="Obornik M."/>
            <person name="Reyes-Prieto A."/>
            <person name="Armbrust E.V."/>
            <person name="Aves S.J."/>
            <person name="Beiko R.G."/>
            <person name="Coutinho P."/>
            <person name="Dacks J.B."/>
            <person name="Durnford D.G."/>
            <person name="Fast N.M."/>
            <person name="Green B.R."/>
            <person name="Grisdale C."/>
            <person name="Hempe F."/>
            <person name="Henrissat B."/>
            <person name="Hoppner M.P."/>
            <person name="Ishida K.-I."/>
            <person name="Kim E."/>
            <person name="Koreny L."/>
            <person name="Kroth P.G."/>
            <person name="Liu Y."/>
            <person name="Malik S.-B."/>
            <person name="Maier U.G."/>
            <person name="McRose D."/>
            <person name="Mock T."/>
            <person name="Neilson J.A."/>
            <person name="Onodera N.T."/>
            <person name="Poole A.M."/>
            <person name="Pritham E.J."/>
            <person name="Richards T.A."/>
            <person name="Rocap G."/>
            <person name="Roy S.W."/>
            <person name="Sarai C."/>
            <person name="Schaack S."/>
            <person name="Shirato S."/>
            <person name="Slamovits C.H."/>
            <person name="Spencer D.F."/>
            <person name="Suzuki S."/>
            <person name="Worden A.Z."/>
            <person name="Zauner S."/>
            <person name="Barry K."/>
            <person name="Bell C."/>
            <person name="Bharti A.K."/>
            <person name="Crow J.A."/>
            <person name="Grimwood J."/>
            <person name="Kramer R."/>
            <person name="Lindquist E."/>
            <person name="Lucas S."/>
            <person name="Salamov A."/>
            <person name="McFadden G.I."/>
            <person name="Lane C.E."/>
            <person name="Keeling P.J."/>
            <person name="Gray M.W."/>
            <person name="Grigoriev I.V."/>
            <person name="Archibald J.M."/>
        </authorList>
    </citation>
    <scope>NUCLEOTIDE SEQUENCE</scope>
    <source>
        <strain evidence="3">CCMP2712</strain>
    </source>
</reference>
<dbReference type="AlphaFoldDB" id="L1JJM2"/>
<dbReference type="Proteomes" id="UP000011087">
    <property type="component" value="Unassembled WGS sequence"/>
</dbReference>
<keyword evidence="3" id="KW-1185">Reference proteome</keyword>
<gene>
    <name evidence="1" type="ORF">GUITHDRAFT_151661</name>
</gene>
<dbReference type="EMBL" id="JH992984">
    <property type="protein sequence ID" value="EKX48701.1"/>
    <property type="molecule type" value="Genomic_DNA"/>
</dbReference>
<evidence type="ECO:0000313" key="2">
    <source>
        <dbReference type="EnsemblProtists" id="EKX48701"/>
    </source>
</evidence>
<accession>L1JJM2</accession>
<dbReference type="GeneID" id="17305443"/>
<dbReference type="EnsemblProtists" id="EKX48701">
    <property type="protein sequence ID" value="EKX48701"/>
    <property type="gene ID" value="GUITHDRAFT_151661"/>
</dbReference>
<reference evidence="1 3" key="1">
    <citation type="journal article" date="2012" name="Nature">
        <title>Algal genomes reveal evolutionary mosaicism and the fate of nucleomorphs.</title>
        <authorList>
            <consortium name="DOE Joint Genome Institute"/>
            <person name="Curtis B.A."/>
            <person name="Tanifuji G."/>
            <person name="Burki F."/>
            <person name="Gruber A."/>
            <person name="Irimia M."/>
            <person name="Maruyama S."/>
            <person name="Arias M.C."/>
            <person name="Ball S.G."/>
            <person name="Gile G.H."/>
            <person name="Hirakawa Y."/>
            <person name="Hopkins J.F."/>
            <person name="Kuo A."/>
            <person name="Rensing S.A."/>
            <person name="Schmutz J."/>
            <person name="Symeonidi A."/>
            <person name="Elias M."/>
            <person name="Eveleigh R.J."/>
            <person name="Herman E.K."/>
            <person name="Klute M.J."/>
            <person name="Nakayama T."/>
            <person name="Obornik M."/>
            <person name="Reyes-Prieto A."/>
            <person name="Armbrust E.V."/>
            <person name="Aves S.J."/>
            <person name="Beiko R.G."/>
            <person name="Coutinho P."/>
            <person name="Dacks J.B."/>
            <person name="Durnford D.G."/>
            <person name="Fast N.M."/>
            <person name="Green B.R."/>
            <person name="Grisdale C.J."/>
            <person name="Hempel F."/>
            <person name="Henrissat B."/>
            <person name="Hoppner M.P."/>
            <person name="Ishida K."/>
            <person name="Kim E."/>
            <person name="Koreny L."/>
            <person name="Kroth P.G."/>
            <person name="Liu Y."/>
            <person name="Malik S.B."/>
            <person name="Maier U.G."/>
            <person name="McRose D."/>
            <person name="Mock T."/>
            <person name="Neilson J.A."/>
            <person name="Onodera N.T."/>
            <person name="Poole A.M."/>
            <person name="Pritham E.J."/>
            <person name="Richards T.A."/>
            <person name="Rocap G."/>
            <person name="Roy S.W."/>
            <person name="Sarai C."/>
            <person name="Schaack S."/>
            <person name="Shirato S."/>
            <person name="Slamovits C.H."/>
            <person name="Spencer D.F."/>
            <person name="Suzuki S."/>
            <person name="Worden A.Z."/>
            <person name="Zauner S."/>
            <person name="Barry K."/>
            <person name="Bell C."/>
            <person name="Bharti A.K."/>
            <person name="Crow J.A."/>
            <person name="Grimwood J."/>
            <person name="Kramer R."/>
            <person name="Lindquist E."/>
            <person name="Lucas S."/>
            <person name="Salamov A."/>
            <person name="McFadden G.I."/>
            <person name="Lane C.E."/>
            <person name="Keeling P.J."/>
            <person name="Gray M.W."/>
            <person name="Grigoriev I.V."/>
            <person name="Archibald J.M."/>
        </authorList>
    </citation>
    <scope>NUCLEOTIDE SEQUENCE</scope>
    <source>
        <strain evidence="1 3">CCMP2712</strain>
    </source>
</reference>
<dbReference type="KEGG" id="gtt:GUITHDRAFT_151661"/>
<organism evidence="1">
    <name type="scientific">Guillardia theta (strain CCMP2712)</name>
    <name type="common">Cryptophyte</name>
    <dbReference type="NCBI Taxonomy" id="905079"/>
    <lineage>
        <taxon>Eukaryota</taxon>
        <taxon>Cryptophyceae</taxon>
        <taxon>Pyrenomonadales</taxon>
        <taxon>Geminigeraceae</taxon>
        <taxon>Guillardia</taxon>
    </lineage>
</organism>
<dbReference type="HOGENOM" id="CLU_1605831_0_0_1"/>
<reference evidence="2" key="3">
    <citation type="submission" date="2015-06" db="UniProtKB">
        <authorList>
            <consortium name="EnsemblProtists"/>
        </authorList>
    </citation>
    <scope>IDENTIFICATION</scope>
</reference>
<proteinExistence type="predicted"/>
<sequence>MGACTSRIDEKVATILRELDTIKFHCPEHANDLDWENEESVLIHSCINTLKNCAMHNELKKKKKSWIKKTKSLSPIKRNASPEHKTTVAFHEGYTVINRDDHECAGRDDMEDLIIDELLENVKVGSGKSKLLRLSDALPVLQDDSIRAVVLHGSALDILLRTQTCD</sequence>
<dbReference type="RefSeq" id="XP_005835681.1">
    <property type="nucleotide sequence ID" value="XM_005835624.1"/>
</dbReference>
<dbReference type="PaxDb" id="55529-EKX48701"/>
<evidence type="ECO:0000313" key="3">
    <source>
        <dbReference type="Proteomes" id="UP000011087"/>
    </source>
</evidence>